<name>A0ACB8Y846_ARCLA</name>
<reference evidence="1 2" key="2">
    <citation type="journal article" date="2022" name="Mol. Ecol. Resour.">
        <title>The genomes of chicory, endive, great burdock and yacon provide insights into Asteraceae paleo-polyploidization history and plant inulin production.</title>
        <authorList>
            <person name="Fan W."/>
            <person name="Wang S."/>
            <person name="Wang H."/>
            <person name="Wang A."/>
            <person name="Jiang F."/>
            <person name="Liu H."/>
            <person name="Zhao H."/>
            <person name="Xu D."/>
            <person name="Zhang Y."/>
        </authorList>
    </citation>
    <scope>NUCLEOTIDE SEQUENCE [LARGE SCALE GENOMIC DNA]</scope>
    <source>
        <strain evidence="2">cv. Niubang</strain>
    </source>
</reference>
<evidence type="ECO:0000313" key="1">
    <source>
        <dbReference type="EMBL" id="KAI3680848.1"/>
    </source>
</evidence>
<dbReference type="Proteomes" id="UP001055879">
    <property type="component" value="Linkage Group LG13"/>
</dbReference>
<comment type="caution">
    <text evidence="1">The sequence shown here is derived from an EMBL/GenBank/DDBJ whole genome shotgun (WGS) entry which is preliminary data.</text>
</comment>
<reference evidence="2" key="1">
    <citation type="journal article" date="2022" name="Mol. Ecol. Resour.">
        <title>The genomes of chicory, endive, great burdock and yacon provide insights into Asteraceae palaeo-polyploidization history and plant inulin production.</title>
        <authorList>
            <person name="Fan W."/>
            <person name="Wang S."/>
            <person name="Wang H."/>
            <person name="Wang A."/>
            <person name="Jiang F."/>
            <person name="Liu H."/>
            <person name="Zhao H."/>
            <person name="Xu D."/>
            <person name="Zhang Y."/>
        </authorList>
    </citation>
    <scope>NUCLEOTIDE SEQUENCE [LARGE SCALE GENOMIC DNA]</scope>
    <source>
        <strain evidence="2">cv. Niubang</strain>
    </source>
</reference>
<sequence>MEKICFTITACYTSKTRENEKIHFVRYNRFFQSPLSSSIFQTLTLTLDDSSNSSSMEHQSSKLIFQHDTTNVIGGQDAEFHDAIEEFPFVDASNSLESEQSLFSSELDSSKYEEATVSTVSVLSEHSPESPSSPSSAGLRHRRLVSQRSDKGFSQSQFFINNPDGLIDFDPHGATVSPRKKCERSWSLKDDEKSNGNLNSGTVDLSSVSDGRQVNDETDVSSVITSVNGGERINDEYTTSDSPISVTYLLFTLAELVIKAVGFQSKFLATSVTFPIWLMHSSYMFVTDPFELMMHGRNCVLASVSWTINLLTEKNDSRWKLCFRVGWGLLWLAYCGFILIALLVPALLLSGVMMKWIVQEPIRITEELTFDYSRDAPVAFVPVISCPDSSSLELSEKSKIGSRVESRVIPYGHELQATVSLTLPESDYNRNLGIFQVRVDFLSSDGRPLASIRQPSMLQFKSEPIRLLSTFLKLAPLLTGYSSETQTLDIKFNGYTEKHIPTSCSRVVLEKRAEFVRGGGIPELYGASLKLESQLPFVKRMLWYWKGMIYLWISMMMFMMELLFTLLCCTPIVFPWLRSSNNNAYRNTPPDQS</sequence>
<evidence type="ECO:0000313" key="2">
    <source>
        <dbReference type="Proteomes" id="UP001055879"/>
    </source>
</evidence>
<protein>
    <submittedName>
        <fullName evidence="1">Uncharacterized protein</fullName>
    </submittedName>
</protein>
<keyword evidence="2" id="KW-1185">Reference proteome</keyword>
<organism evidence="1 2">
    <name type="scientific">Arctium lappa</name>
    <name type="common">Greater burdock</name>
    <name type="synonym">Lappa major</name>
    <dbReference type="NCBI Taxonomy" id="4217"/>
    <lineage>
        <taxon>Eukaryota</taxon>
        <taxon>Viridiplantae</taxon>
        <taxon>Streptophyta</taxon>
        <taxon>Embryophyta</taxon>
        <taxon>Tracheophyta</taxon>
        <taxon>Spermatophyta</taxon>
        <taxon>Magnoliopsida</taxon>
        <taxon>eudicotyledons</taxon>
        <taxon>Gunneridae</taxon>
        <taxon>Pentapetalae</taxon>
        <taxon>asterids</taxon>
        <taxon>campanulids</taxon>
        <taxon>Asterales</taxon>
        <taxon>Asteraceae</taxon>
        <taxon>Carduoideae</taxon>
        <taxon>Cardueae</taxon>
        <taxon>Arctiinae</taxon>
        <taxon>Arctium</taxon>
    </lineage>
</organism>
<proteinExistence type="predicted"/>
<gene>
    <name evidence="1" type="ORF">L6452_35625</name>
</gene>
<dbReference type="EMBL" id="CM042059">
    <property type="protein sequence ID" value="KAI3680848.1"/>
    <property type="molecule type" value="Genomic_DNA"/>
</dbReference>
<accession>A0ACB8Y846</accession>